<keyword evidence="3" id="KW-1185">Reference proteome</keyword>
<feature type="non-terminal residue" evidence="2">
    <location>
        <position position="1"/>
    </location>
</feature>
<evidence type="ECO:0000313" key="2">
    <source>
        <dbReference type="EMBL" id="PON57266.1"/>
    </source>
</evidence>
<evidence type="ECO:0000313" key="3">
    <source>
        <dbReference type="Proteomes" id="UP000237105"/>
    </source>
</evidence>
<organism evidence="2 3">
    <name type="scientific">Parasponia andersonii</name>
    <name type="common">Sponia andersonii</name>
    <dbReference type="NCBI Taxonomy" id="3476"/>
    <lineage>
        <taxon>Eukaryota</taxon>
        <taxon>Viridiplantae</taxon>
        <taxon>Streptophyta</taxon>
        <taxon>Embryophyta</taxon>
        <taxon>Tracheophyta</taxon>
        <taxon>Spermatophyta</taxon>
        <taxon>Magnoliopsida</taxon>
        <taxon>eudicotyledons</taxon>
        <taxon>Gunneridae</taxon>
        <taxon>Pentapetalae</taxon>
        <taxon>rosids</taxon>
        <taxon>fabids</taxon>
        <taxon>Rosales</taxon>
        <taxon>Cannabaceae</taxon>
        <taxon>Parasponia</taxon>
    </lineage>
</organism>
<comment type="caution">
    <text evidence="2">The sequence shown here is derived from an EMBL/GenBank/DDBJ whole genome shotgun (WGS) entry which is preliminary data.</text>
</comment>
<dbReference type="EMBL" id="JXTB01000161">
    <property type="protein sequence ID" value="PON57266.1"/>
    <property type="molecule type" value="Genomic_DNA"/>
</dbReference>
<protein>
    <submittedName>
        <fullName evidence="2">Uncharacterized protein</fullName>
    </submittedName>
</protein>
<gene>
    <name evidence="2" type="ORF">PanWU01x14_175300</name>
</gene>
<proteinExistence type="predicted"/>
<dbReference type="AlphaFoldDB" id="A0A2P5C862"/>
<sequence>STSAEGRPLPQLASRASSSHQTVGAAPPSRHELVPASYKAAGVATVAGEEG</sequence>
<evidence type="ECO:0000256" key="1">
    <source>
        <dbReference type="SAM" id="MobiDB-lite"/>
    </source>
</evidence>
<dbReference type="Proteomes" id="UP000237105">
    <property type="component" value="Unassembled WGS sequence"/>
</dbReference>
<accession>A0A2P5C862</accession>
<reference evidence="3" key="1">
    <citation type="submission" date="2016-06" db="EMBL/GenBank/DDBJ databases">
        <title>Parallel loss of symbiosis genes in relatives of nitrogen-fixing non-legume Parasponia.</title>
        <authorList>
            <person name="Van Velzen R."/>
            <person name="Holmer R."/>
            <person name="Bu F."/>
            <person name="Rutten L."/>
            <person name="Van Zeijl A."/>
            <person name="Liu W."/>
            <person name="Santuari L."/>
            <person name="Cao Q."/>
            <person name="Sharma T."/>
            <person name="Shen D."/>
            <person name="Roswanjaya Y."/>
            <person name="Wardhani T."/>
            <person name="Kalhor M.S."/>
            <person name="Jansen J."/>
            <person name="Van den Hoogen J."/>
            <person name="Gungor B."/>
            <person name="Hartog M."/>
            <person name="Hontelez J."/>
            <person name="Verver J."/>
            <person name="Yang W.-C."/>
            <person name="Schijlen E."/>
            <person name="Repin R."/>
            <person name="Schilthuizen M."/>
            <person name="Schranz E."/>
            <person name="Heidstra R."/>
            <person name="Miyata K."/>
            <person name="Fedorova E."/>
            <person name="Kohlen W."/>
            <person name="Bisseling T."/>
            <person name="Smit S."/>
            <person name="Geurts R."/>
        </authorList>
    </citation>
    <scope>NUCLEOTIDE SEQUENCE [LARGE SCALE GENOMIC DNA]</scope>
    <source>
        <strain evidence="3">cv. WU1-14</strain>
    </source>
</reference>
<name>A0A2P5C862_PARAD</name>
<feature type="region of interest" description="Disordered" evidence="1">
    <location>
        <begin position="1"/>
        <end position="32"/>
    </location>
</feature>